<comment type="caution">
    <text evidence="1">The sequence shown here is derived from an EMBL/GenBank/DDBJ whole genome shotgun (WGS) entry which is preliminary data.</text>
</comment>
<evidence type="ECO:0000313" key="1">
    <source>
        <dbReference type="EMBL" id="KEF37793.1"/>
    </source>
</evidence>
<name>A0A072NLI8_SCHAZ</name>
<reference evidence="1 2" key="1">
    <citation type="submission" date="2014-04" db="EMBL/GenBank/DDBJ databases">
        <title>Draft genome sequence of Bacillus azotoformans MEV2011, a (co-) denitrifying strain unable to grow in the presence of oxygen.</title>
        <authorList>
            <person name="Nielsen M."/>
            <person name="Schreiber L."/>
            <person name="Finster K."/>
            <person name="Schramm A."/>
        </authorList>
    </citation>
    <scope>NUCLEOTIDE SEQUENCE [LARGE SCALE GENOMIC DNA]</scope>
    <source>
        <strain evidence="1 2">MEV2011</strain>
    </source>
</reference>
<gene>
    <name evidence="1" type="ORF">M670_02824</name>
</gene>
<proteinExistence type="predicted"/>
<dbReference type="PATRIC" id="fig|1348973.3.peg.2731"/>
<evidence type="ECO:0000313" key="2">
    <source>
        <dbReference type="Proteomes" id="UP000027936"/>
    </source>
</evidence>
<accession>A0A072NLI8</accession>
<protein>
    <submittedName>
        <fullName evidence="1">Uncharacterized protein</fullName>
    </submittedName>
</protein>
<dbReference type="Proteomes" id="UP000027936">
    <property type="component" value="Unassembled WGS sequence"/>
</dbReference>
<dbReference type="RefSeq" id="WP_035196235.1">
    <property type="nucleotide sequence ID" value="NZ_JJRY01000011.1"/>
</dbReference>
<sequence length="217" mass="25096">MKGLTHYTTEEICAMLTTGPIPRNELLSLQFDFHLRSEVTKILSCAGYEFVDDPISNCYDARIKKEVYNLNHMLEKELGSMNLTMPTKAMIAILWCSLILPKFDRNFQRNLTEELTVTEDQLYENYKEQLGSKTNLKRILTTLKQLGFIETVRGENAFKAGPRLTTALDSTTMYDKVKAKLIEFLVNENDEKHRHAKNLFLPEKNEIKEDTDYESVS</sequence>
<dbReference type="EMBL" id="JJRY01000011">
    <property type="protein sequence ID" value="KEF37793.1"/>
    <property type="molecule type" value="Genomic_DNA"/>
</dbReference>
<dbReference type="AlphaFoldDB" id="A0A072NLI8"/>
<dbReference type="OrthoDB" id="2679696at2"/>
<organism evidence="1 2">
    <name type="scientific">Schinkia azotoformans MEV2011</name>
    <dbReference type="NCBI Taxonomy" id="1348973"/>
    <lineage>
        <taxon>Bacteria</taxon>
        <taxon>Bacillati</taxon>
        <taxon>Bacillota</taxon>
        <taxon>Bacilli</taxon>
        <taxon>Bacillales</taxon>
        <taxon>Bacillaceae</taxon>
        <taxon>Calidifontibacillus/Schinkia group</taxon>
        <taxon>Schinkia</taxon>
    </lineage>
</organism>